<name>A0A1C7DT20_9BACL</name>
<dbReference type="STRING" id="1215089.BBI08_11310"/>
<evidence type="ECO:0000313" key="3">
    <source>
        <dbReference type="EMBL" id="ANU14421.1"/>
    </source>
</evidence>
<keyword evidence="1" id="KW-0808">Transferase</keyword>
<dbReference type="EMBL" id="CP016537">
    <property type="protein sequence ID" value="ANU14421.1"/>
    <property type="molecule type" value="Genomic_DNA"/>
</dbReference>
<dbReference type="RefSeq" id="WP_065528325.1">
    <property type="nucleotide sequence ID" value="NZ_CP016537.2"/>
</dbReference>
<dbReference type="KEGG" id="phc:BBI08_11310"/>
<dbReference type="InterPro" id="IPR050447">
    <property type="entry name" value="Erg6_SMT_methyltransf"/>
</dbReference>
<dbReference type="Gene3D" id="3.40.50.150">
    <property type="entry name" value="Vaccinia Virus protein VP39"/>
    <property type="match status" value="1"/>
</dbReference>
<dbReference type="OrthoDB" id="43862at2"/>
<dbReference type="Pfam" id="PF08241">
    <property type="entry name" value="Methyltransf_11"/>
    <property type="match status" value="1"/>
</dbReference>
<dbReference type="AlphaFoldDB" id="A0A1C7DT20"/>
<dbReference type="PANTHER" id="PTHR44068:SF1">
    <property type="entry name" value="HYPOTHETICAL LOC100005854"/>
    <property type="match status" value="1"/>
</dbReference>
<proteinExistence type="predicted"/>
<dbReference type="InterPro" id="IPR029063">
    <property type="entry name" value="SAM-dependent_MTases_sf"/>
</dbReference>
<accession>A0A1C7DT20</accession>
<sequence>MKLKDKIQAFVDQQYKFPKGWIGTYFGEKMVWQHKPETLWTIELLDLQQGNRILELGCGSGYAMKLILEYDSVNKVVGLDISPAVIRSAAIRNRKALQNNRAELVQGDVNFLPFEETQFDKIVSIHSIYFWEELSATISEIHRVLNSGGTCVITLCNGKNGESWAGINQLIDEQMVPLMEKTGFIETRVVKGPNSRQFHTVAVCAKKNFEIG</sequence>
<keyword evidence="4" id="KW-1185">Reference proteome</keyword>
<evidence type="ECO:0000256" key="1">
    <source>
        <dbReference type="ARBA" id="ARBA00022679"/>
    </source>
</evidence>
<reference evidence="3" key="1">
    <citation type="submission" date="2016-10" db="EMBL/GenBank/DDBJ databases">
        <authorList>
            <person name="de Groot N.N."/>
        </authorList>
    </citation>
    <scope>NUCLEOTIDE SEQUENCE</scope>
    <source>
        <strain evidence="3">DSM 24743</strain>
    </source>
</reference>
<dbReference type="GO" id="GO:0003838">
    <property type="term" value="F:sterol 24-C-methyltransferase activity"/>
    <property type="evidence" value="ECO:0007669"/>
    <property type="project" value="TreeGrafter"/>
</dbReference>
<dbReference type="Proteomes" id="UP000092687">
    <property type="component" value="Chromosome"/>
</dbReference>
<dbReference type="CDD" id="cd02440">
    <property type="entry name" value="AdoMet_MTases"/>
    <property type="match status" value="1"/>
</dbReference>
<protein>
    <recommendedName>
        <fullName evidence="2">Methyltransferase type 11 domain-containing protein</fullName>
    </recommendedName>
</protein>
<evidence type="ECO:0000313" key="4">
    <source>
        <dbReference type="Proteomes" id="UP000092687"/>
    </source>
</evidence>
<organism evidence="3 4">
    <name type="scientific">Planococcus halocryophilus</name>
    <dbReference type="NCBI Taxonomy" id="1215089"/>
    <lineage>
        <taxon>Bacteria</taxon>
        <taxon>Bacillati</taxon>
        <taxon>Bacillota</taxon>
        <taxon>Bacilli</taxon>
        <taxon>Bacillales</taxon>
        <taxon>Caryophanaceae</taxon>
        <taxon>Planococcus</taxon>
    </lineage>
</organism>
<evidence type="ECO:0000259" key="2">
    <source>
        <dbReference type="Pfam" id="PF08241"/>
    </source>
</evidence>
<dbReference type="InterPro" id="IPR013216">
    <property type="entry name" value="Methyltransf_11"/>
</dbReference>
<dbReference type="GO" id="GO:0016126">
    <property type="term" value="P:sterol biosynthetic process"/>
    <property type="evidence" value="ECO:0007669"/>
    <property type="project" value="TreeGrafter"/>
</dbReference>
<dbReference type="SUPFAM" id="SSF53335">
    <property type="entry name" value="S-adenosyl-L-methionine-dependent methyltransferases"/>
    <property type="match status" value="1"/>
</dbReference>
<gene>
    <name evidence="3" type="ORF">BBI08_11310</name>
</gene>
<dbReference type="PANTHER" id="PTHR44068">
    <property type="entry name" value="ZGC:194242"/>
    <property type="match status" value="1"/>
</dbReference>
<feature type="domain" description="Methyltransferase type 11" evidence="2">
    <location>
        <begin position="54"/>
        <end position="153"/>
    </location>
</feature>